<evidence type="ECO:0000256" key="1">
    <source>
        <dbReference type="SAM" id="MobiDB-lite"/>
    </source>
</evidence>
<organism evidence="4 5">
    <name type="scientific">Kytococcus sedentarius (strain ATCC 14392 / DSM 20547 / JCM 11482 / CCUG 33030 / NBRC 15357 / NCTC 11040 / CCM 314 / 541)</name>
    <name type="common">Micrococcus sedentarius</name>
    <dbReference type="NCBI Taxonomy" id="478801"/>
    <lineage>
        <taxon>Bacteria</taxon>
        <taxon>Bacillati</taxon>
        <taxon>Actinomycetota</taxon>
        <taxon>Actinomycetes</taxon>
        <taxon>Micrococcales</taxon>
        <taxon>Kytococcaceae</taxon>
        <taxon>Kytococcus</taxon>
    </lineage>
</organism>
<feature type="transmembrane region" description="Helical" evidence="2">
    <location>
        <begin position="186"/>
        <end position="204"/>
    </location>
</feature>
<evidence type="ECO:0000313" key="5">
    <source>
        <dbReference type="Proteomes" id="UP000006666"/>
    </source>
</evidence>
<feature type="transmembrane region" description="Helical" evidence="2">
    <location>
        <begin position="298"/>
        <end position="317"/>
    </location>
</feature>
<feature type="transmembrane region" description="Helical" evidence="2">
    <location>
        <begin position="329"/>
        <end position="351"/>
    </location>
</feature>
<evidence type="ECO:0000313" key="4">
    <source>
        <dbReference type="EMBL" id="ACV06503.1"/>
    </source>
</evidence>
<gene>
    <name evidence="4" type="ordered locus">Ksed_14780</name>
</gene>
<dbReference type="eggNOG" id="COG1835">
    <property type="taxonomic scope" value="Bacteria"/>
</dbReference>
<feature type="transmembrane region" description="Helical" evidence="2">
    <location>
        <begin position="98"/>
        <end position="123"/>
    </location>
</feature>
<dbReference type="STRING" id="478801.Ksed_14780"/>
<feature type="transmembrane region" description="Helical" evidence="2">
    <location>
        <begin position="12"/>
        <end position="37"/>
    </location>
</feature>
<feature type="region of interest" description="Disordered" evidence="1">
    <location>
        <begin position="417"/>
        <end position="445"/>
    </location>
</feature>
<accession>C7NHZ6</accession>
<dbReference type="AlphaFoldDB" id="C7NHZ6"/>
<keyword evidence="2" id="KW-0472">Membrane</keyword>
<proteinExistence type="predicted"/>
<evidence type="ECO:0000256" key="2">
    <source>
        <dbReference type="SAM" id="Phobius"/>
    </source>
</evidence>
<keyword evidence="2" id="KW-1133">Transmembrane helix</keyword>
<feature type="transmembrane region" description="Helical" evidence="2">
    <location>
        <begin position="57"/>
        <end position="77"/>
    </location>
</feature>
<feature type="domain" description="Acyltransferase 3" evidence="3">
    <location>
        <begin position="14"/>
        <end position="348"/>
    </location>
</feature>
<dbReference type="InterPro" id="IPR002656">
    <property type="entry name" value="Acyl_transf_3_dom"/>
</dbReference>
<dbReference type="Pfam" id="PF01757">
    <property type="entry name" value="Acyl_transf_3"/>
    <property type="match status" value="1"/>
</dbReference>
<evidence type="ECO:0000259" key="3">
    <source>
        <dbReference type="Pfam" id="PF01757"/>
    </source>
</evidence>
<feature type="transmembrane region" description="Helical" evidence="2">
    <location>
        <begin position="216"/>
        <end position="236"/>
    </location>
</feature>
<keyword evidence="5" id="KW-1185">Reference proteome</keyword>
<name>C7NHZ6_KYTSD</name>
<dbReference type="Proteomes" id="UP000006666">
    <property type="component" value="Chromosome"/>
</dbReference>
<protein>
    <recommendedName>
        <fullName evidence="3">Acyltransferase 3 domain-containing protein</fullName>
    </recommendedName>
</protein>
<dbReference type="GO" id="GO:0016747">
    <property type="term" value="F:acyltransferase activity, transferring groups other than amino-acyl groups"/>
    <property type="evidence" value="ECO:0007669"/>
    <property type="project" value="InterPro"/>
</dbReference>
<keyword evidence="2" id="KW-0812">Transmembrane</keyword>
<dbReference type="HOGENOM" id="CLU_039835_2_0_11"/>
<feature type="transmembrane region" description="Helical" evidence="2">
    <location>
        <begin position="135"/>
        <end position="153"/>
    </location>
</feature>
<feature type="transmembrane region" description="Helical" evidence="2">
    <location>
        <begin position="256"/>
        <end position="277"/>
    </location>
</feature>
<dbReference type="KEGG" id="kse:Ksed_14780"/>
<feature type="transmembrane region" description="Helical" evidence="2">
    <location>
        <begin position="160"/>
        <end position="180"/>
    </location>
</feature>
<dbReference type="RefSeq" id="WP_015779448.1">
    <property type="nucleotide sequence ID" value="NC_013169.1"/>
</dbReference>
<dbReference type="EMBL" id="CP001686">
    <property type="protein sequence ID" value="ACV06503.1"/>
    <property type="molecule type" value="Genomic_DNA"/>
</dbReference>
<reference evidence="4 5" key="1">
    <citation type="journal article" date="2009" name="Stand. Genomic Sci.">
        <title>Complete genome sequence of Kytococcus sedentarius type strain (541).</title>
        <authorList>
            <person name="Sims D."/>
            <person name="Brettin T."/>
            <person name="Detter J.C."/>
            <person name="Han C."/>
            <person name="Lapidus A."/>
            <person name="Copeland A."/>
            <person name="Glavina Del Rio T."/>
            <person name="Nolan M."/>
            <person name="Chen F."/>
            <person name="Lucas S."/>
            <person name="Tice H."/>
            <person name="Cheng J.F."/>
            <person name="Bruce D."/>
            <person name="Goodwin L."/>
            <person name="Pitluck S."/>
            <person name="Ovchinnikova G."/>
            <person name="Pati A."/>
            <person name="Ivanova N."/>
            <person name="Mavrommatis K."/>
            <person name="Chen A."/>
            <person name="Palaniappan K."/>
            <person name="D'haeseleer P."/>
            <person name="Chain P."/>
            <person name="Bristow J."/>
            <person name="Eisen J.A."/>
            <person name="Markowitz V."/>
            <person name="Hugenholtz P."/>
            <person name="Schneider S."/>
            <person name="Goker M."/>
            <person name="Pukall R."/>
            <person name="Kyrpides N.C."/>
            <person name="Klenk H.P."/>
        </authorList>
    </citation>
    <scope>NUCLEOTIDE SEQUENCE [LARGE SCALE GENOMIC DNA]</scope>
    <source>
        <strain evidence="5">ATCC 14392 / DSM 20547 / JCM 11482 / CCUG 33030 / NBRC 15357 / NCTC 11040 / CCM 314 / 541</strain>
    </source>
</reference>
<sequence>MHTTGATRQRDWVVDVVRLAAMLIVVAMHWCYLHLWVDEGLQMELALSGPVVWALTWLLQAMPVFFVAGGFANTLLVDRWHSSGEPLGSFLGLRARRLTSPVLPLLAVTLVVVVLGGLIAPALAGTIGDQIANPLWFLAVYLLCTALAPLAVWAFDRIGWWSAAVLLAGAFGVDVLRFWAGVDITWLNLALVWLFCHQLGIAYARRRAWTASPGQLAGVVAACVAVLVVMVVPGPWFPTNLGVRDAPVSNLAPTTAALAVLGIAQWAVLTGVGSHLLGREPSEPWKRRIGTGNALAMLIYLWHVPAMTVMIGIGLLAPDLLLPPSITGWAMVRPVWFVLSGAMLAVMVYGAMRWEVWFSRFGTTASTAQGVLGAALGTAAVYRLWQLGFGLSAEQLAWEAGLVLAVALLSGARSARAGDGPAGDGSVGAPDREVVGAHDGVGVQP</sequence>